<keyword evidence="11" id="KW-0460">Magnesium</keyword>
<evidence type="ECO:0000256" key="8">
    <source>
        <dbReference type="ARBA" id="ARBA00022679"/>
    </source>
</evidence>
<evidence type="ECO:0000256" key="1">
    <source>
        <dbReference type="ARBA" id="ARBA00001936"/>
    </source>
</evidence>
<feature type="transmembrane region" description="Helical" evidence="18">
    <location>
        <begin position="371"/>
        <end position="389"/>
    </location>
</feature>
<reference evidence="21 22" key="1">
    <citation type="submission" date="2018-07" db="EMBL/GenBank/DDBJ databases">
        <title>Genome sequences of Haloplanus sp. CBA1113.</title>
        <authorList>
            <person name="Kim Y.B."/>
            <person name="Roh S.W."/>
        </authorList>
    </citation>
    <scope>NUCLEOTIDE SEQUENCE [LARGE SCALE GENOMIC DNA]</scope>
    <source>
        <strain evidence="21 22">CBA1113</strain>
    </source>
</reference>
<feature type="transmembrane region" description="Helical" evidence="18">
    <location>
        <begin position="200"/>
        <end position="216"/>
    </location>
</feature>
<keyword evidence="13 18" id="KW-0472">Membrane</keyword>
<evidence type="ECO:0000259" key="19">
    <source>
        <dbReference type="Pfam" id="PF02516"/>
    </source>
</evidence>
<evidence type="ECO:0000256" key="11">
    <source>
        <dbReference type="ARBA" id="ARBA00022842"/>
    </source>
</evidence>
<feature type="transmembrane region" description="Helical" evidence="18">
    <location>
        <begin position="456"/>
        <end position="476"/>
    </location>
</feature>
<feature type="transmembrane region" description="Helical" evidence="18">
    <location>
        <begin position="124"/>
        <end position="142"/>
    </location>
</feature>
<evidence type="ECO:0000256" key="5">
    <source>
        <dbReference type="ARBA" id="ARBA00010810"/>
    </source>
</evidence>
<evidence type="ECO:0000259" key="20">
    <source>
        <dbReference type="Pfam" id="PF18079"/>
    </source>
</evidence>
<comment type="similarity">
    <text evidence="5">Belongs to the STT3 family.</text>
</comment>
<dbReference type="GO" id="GO:0005886">
    <property type="term" value="C:plasma membrane"/>
    <property type="evidence" value="ECO:0007669"/>
    <property type="project" value="UniProtKB-SubCell"/>
</dbReference>
<dbReference type="InterPro" id="IPR041154">
    <property type="entry name" value="AglB_P1"/>
</dbReference>
<organism evidence="21 22">
    <name type="scientific">Haloplanus rubicundus</name>
    <dbReference type="NCBI Taxonomy" id="1547898"/>
    <lineage>
        <taxon>Archaea</taxon>
        <taxon>Methanobacteriati</taxon>
        <taxon>Methanobacteriota</taxon>
        <taxon>Stenosarchaea group</taxon>
        <taxon>Halobacteria</taxon>
        <taxon>Halobacteriales</taxon>
        <taxon>Haloferacaceae</taxon>
        <taxon>Haloplanus</taxon>
    </lineage>
</organism>
<evidence type="ECO:0000256" key="18">
    <source>
        <dbReference type="SAM" id="Phobius"/>
    </source>
</evidence>
<keyword evidence="22" id="KW-1185">Reference proteome</keyword>
<evidence type="ECO:0000256" key="3">
    <source>
        <dbReference type="ARBA" id="ARBA00004651"/>
    </source>
</evidence>
<dbReference type="KEGG" id="haj:DU500_07385"/>
<evidence type="ECO:0000256" key="4">
    <source>
        <dbReference type="ARBA" id="ARBA00004922"/>
    </source>
</evidence>
<dbReference type="Pfam" id="PF18079">
    <property type="entry name" value="AglB_L1"/>
    <property type="match status" value="1"/>
</dbReference>
<feature type="region of interest" description="Disordered" evidence="17">
    <location>
        <begin position="427"/>
        <end position="446"/>
    </location>
</feature>
<comment type="subcellular location">
    <subcellularLocation>
        <location evidence="3">Cell membrane</location>
        <topology evidence="3">Multi-pass membrane protein</topology>
    </subcellularLocation>
</comment>
<feature type="transmembrane region" description="Helical" evidence="18">
    <location>
        <begin position="284"/>
        <end position="304"/>
    </location>
</feature>
<feature type="transmembrane region" description="Helical" evidence="18">
    <location>
        <begin position="253"/>
        <end position="272"/>
    </location>
</feature>
<comment type="pathway">
    <text evidence="4">Protein modification; protein glycosylation.</text>
</comment>
<evidence type="ECO:0000256" key="9">
    <source>
        <dbReference type="ARBA" id="ARBA00022692"/>
    </source>
</evidence>
<dbReference type="EMBL" id="CP031150">
    <property type="protein sequence ID" value="AXG06272.1"/>
    <property type="molecule type" value="Genomic_DNA"/>
</dbReference>
<dbReference type="AlphaFoldDB" id="A0A345E250"/>
<evidence type="ECO:0000313" key="21">
    <source>
        <dbReference type="EMBL" id="AXG06272.1"/>
    </source>
</evidence>
<dbReference type="GO" id="GO:0046872">
    <property type="term" value="F:metal ion binding"/>
    <property type="evidence" value="ECO:0007669"/>
    <property type="project" value="UniProtKB-KW"/>
</dbReference>
<dbReference type="InterPro" id="IPR003674">
    <property type="entry name" value="Oligo_trans_STT3"/>
</dbReference>
<evidence type="ECO:0000256" key="13">
    <source>
        <dbReference type="ARBA" id="ARBA00023136"/>
    </source>
</evidence>
<evidence type="ECO:0000256" key="16">
    <source>
        <dbReference type="ARBA" id="ARBA00034066"/>
    </source>
</evidence>
<evidence type="ECO:0000256" key="12">
    <source>
        <dbReference type="ARBA" id="ARBA00022989"/>
    </source>
</evidence>
<keyword evidence="14" id="KW-0464">Manganese</keyword>
<evidence type="ECO:0000256" key="14">
    <source>
        <dbReference type="ARBA" id="ARBA00023211"/>
    </source>
</evidence>
<dbReference type="InterPro" id="IPR048307">
    <property type="entry name" value="STT3_N"/>
</dbReference>
<keyword evidence="7" id="KW-0328">Glycosyltransferase</keyword>
<comment type="cofactor">
    <cofactor evidence="1">
        <name>Mn(2+)</name>
        <dbReference type="ChEBI" id="CHEBI:29035"/>
    </cofactor>
</comment>
<dbReference type="EC" id="2.4.99.21" evidence="6"/>
<feature type="transmembrane region" description="Helical" evidence="18">
    <location>
        <begin position="89"/>
        <end position="112"/>
    </location>
</feature>
<evidence type="ECO:0000256" key="15">
    <source>
        <dbReference type="ARBA" id="ARBA00030679"/>
    </source>
</evidence>
<dbReference type="PANTHER" id="PTHR13872:SF1">
    <property type="entry name" value="DOLICHYL-DIPHOSPHOOLIGOSACCHARIDE--PROTEIN GLYCOSYLTRANSFERASE SUBUNIT STT3B"/>
    <property type="match status" value="1"/>
</dbReference>
<dbReference type="Gene3D" id="2.60.40.3390">
    <property type="match status" value="1"/>
</dbReference>
<feature type="transmembrane region" description="Helical" evidence="18">
    <location>
        <begin position="177"/>
        <end position="194"/>
    </location>
</feature>
<feature type="transmembrane region" description="Helical" evidence="18">
    <location>
        <begin position="148"/>
        <end position="165"/>
    </location>
</feature>
<protein>
    <recommendedName>
        <fullName evidence="6">dolichyl-phosphooligosaccharide-protein glycotransferase</fullName>
        <ecNumber evidence="6">2.4.99.21</ecNumber>
    </recommendedName>
    <alternativeName>
        <fullName evidence="15">Oligosaccharyl transferase</fullName>
    </alternativeName>
</protein>
<evidence type="ECO:0000256" key="2">
    <source>
        <dbReference type="ARBA" id="ARBA00001946"/>
    </source>
</evidence>
<dbReference type="GO" id="GO:0004576">
    <property type="term" value="F:oligosaccharyl transferase activity"/>
    <property type="evidence" value="ECO:0007669"/>
    <property type="project" value="InterPro"/>
</dbReference>
<evidence type="ECO:0000256" key="10">
    <source>
        <dbReference type="ARBA" id="ARBA00022723"/>
    </source>
</evidence>
<evidence type="ECO:0000313" key="22">
    <source>
        <dbReference type="Proteomes" id="UP000253273"/>
    </source>
</evidence>
<gene>
    <name evidence="21" type="ORF">DU500_07385</name>
</gene>
<evidence type="ECO:0000256" key="6">
    <source>
        <dbReference type="ARBA" id="ARBA00012602"/>
    </source>
</evidence>
<proteinExistence type="inferred from homology"/>
<evidence type="ECO:0000256" key="17">
    <source>
        <dbReference type="SAM" id="MobiDB-lite"/>
    </source>
</evidence>
<feature type="compositionally biased region" description="Polar residues" evidence="17">
    <location>
        <begin position="436"/>
        <end position="446"/>
    </location>
</feature>
<accession>A0A345E250</accession>
<feature type="domain" description="Archaeal glycosylation protein B peripheral" evidence="20">
    <location>
        <begin position="618"/>
        <end position="669"/>
    </location>
</feature>
<keyword evidence="12 18" id="KW-1133">Transmembrane helix</keyword>
<keyword evidence="8" id="KW-0808">Transferase</keyword>
<dbReference type="PANTHER" id="PTHR13872">
    <property type="entry name" value="DOLICHYL-DIPHOSPHOOLIGOSACCHARIDE--PROTEIN GLYCOSYLTRANSFERASE SUBUNIT"/>
    <property type="match status" value="1"/>
</dbReference>
<evidence type="ECO:0000256" key="7">
    <source>
        <dbReference type="ARBA" id="ARBA00022676"/>
    </source>
</evidence>
<comment type="cofactor">
    <cofactor evidence="2">
        <name>Mg(2+)</name>
        <dbReference type="ChEBI" id="CHEBI:18420"/>
    </cofactor>
</comment>
<keyword evidence="10" id="KW-0479">Metal-binding</keyword>
<feature type="transmembrane region" description="Helical" evidence="18">
    <location>
        <begin position="228"/>
        <end position="247"/>
    </location>
</feature>
<keyword evidence="9 18" id="KW-0812">Transmembrane</keyword>
<dbReference type="Pfam" id="PF02516">
    <property type="entry name" value="STT3"/>
    <property type="match status" value="1"/>
</dbReference>
<feature type="domain" description="Oligosaccharyl transferase STT3 N-terminal" evidence="19">
    <location>
        <begin position="26"/>
        <end position="196"/>
    </location>
</feature>
<sequence>MGAILGSLFVVVVLRLLAYPQVFRNGDVVLLGNDPYYYRYWVEHLLTQSSGINELQVLSSLPDLVSRGEPLLVATLWILATLLGGDAGAAGLVLAWYPVLSALVVGLVIYLLGSHLFADRRVGLAAVIMLALIPAHAFRTSLGYADHHAFDYVWLALTMAALVVLSDLETLRDWRPWVAASGLGIAIAGQTLAWEAGPLLLLPVGIYLVGQSLSALRTESSPLRSGGPLLIGLGVGALLTHVAHQVFTWHTPVVAYAPFLLLLGCLAVLVATELASRTGLAPKYLAGVEFIGLVAGAVILPRVLPAVATGLDRGVDFLLQTEGIAETTSILSGQLGSIFGPALLFGWTLFLALPYLCWLSLRAYRQHTPTVLIPVIYGWFFLLLAIVQLRFAGELAIPIALFAGLGFVHLTSWLEISDEVAYLSSDADSSSPPATNPQAQSSTHSFVPTMPDRQTAFALFGAFLLVGSMSFIMVPIKTNQLTIPDDQYQAATWMDEYADQQGWEYPDNYVFSPWGRNRVYNYFVNGESRSYSYAQSNYGAFITATDGDAWYTRLRDRVGFIVTQDPIQEDTTFAAQSLQTRLHTQYGSGSAAAPGLAHYRAVYVSPDGSVKVFTLVPGAQVVGTAPPNSDVSISTTQSVNGHQFTYSRTVETTADGRYTVTVPYAGTYTVNGGQVEVSTTAIRQNETVSVS</sequence>
<dbReference type="Proteomes" id="UP000253273">
    <property type="component" value="Chromosome"/>
</dbReference>
<comment type="catalytic activity">
    <reaction evidence="16">
        <text>an archaeal dolichyl phosphooligosaccharide + [protein]-L-asparagine = an archaeal dolichyl phosphate + a glycoprotein with the oligosaccharide chain attached by N-beta-D-glycosyl linkage to a protein L-asparagine.</text>
        <dbReference type="EC" id="2.4.99.21"/>
    </reaction>
</comment>
<name>A0A345E250_9EURY</name>
<feature type="transmembrane region" description="Helical" evidence="18">
    <location>
        <begin position="338"/>
        <end position="359"/>
    </location>
</feature>